<sequence>MHPLLGVAVRSGCRHAIMGVLTVGVGNILMVGLDALDAMDALDALDAMDTTDVVGSGDATTQSCDYSADDRYGSANGPHFGDTADTGNTGNVERADEVHFTGDNDSPNEQTKSDTTTDPSTDNSNDPSVDNKSSPEQRSPNGLEGIYQQGRDTWGNPVAQGSYGGPYNPQTGAPVNPIDVRWPSAITGKL</sequence>
<dbReference type="Proteomes" id="UP001610444">
    <property type="component" value="Unassembled WGS sequence"/>
</dbReference>
<proteinExistence type="predicted"/>
<accession>A0ABR4JC99</accession>
<evidence type="ECO:0000313" key="2">
    <source>
        <dbReference type="EMBL" id="KAL2837676.1"/>
    </source>
</evidence>
<feature type="region of interest" description="Disordered" evidence="1">
    <location>
        <begin position="69"/>
        <end position="190"/>
    </location>
</feature>
<feature type="compositionally biased region" description="Basic and acidic residues" evidence="1">
    <location>
        <begin position="93"/>
        <end position="102"/>
    </location>
</feature>
<feature type="compositionally biased region" description="Polar residues" evidence="1">
    <location>
        <begin position="130"/>
        <end position="140"/>
    </location>
</feature>
<protein>
    <submittedName>
        <fullName evidence="2">Uncharacterized protein</fullName>
    </submittedName>
</protein>
<dbReference type="GeneID" id="98157308"/>
<keyword evidence="3" id="KW-1185">Reference proteome</keyword>
<dbReference type="EMBL" id="JBFXLR010000094">
    <property type="protein sequence ID" value="KAL2837676.1"/>
    <property type="molecule type" value="Genomic_DNA"/>
</dbReference>
<comment type="caution">
    <text evidence="2">The sequence shown here is derived from an EMBL/GenBank/DDBJ whole genome shotgun (WGS) entry which is preliminary data.</text>
</comment>
<gene>
    <name evidence="2" type="ORF">BJX68DRAFT_249611</name>
</gene>
<dbReference type="RefSeq" id="XP_070892655.1">
    <property type="nucleotide sequence ID" value="XM_071042144.1"/>
</dbReference>
<name>A0ABR4JC99_9EURO</name>
<feature type="compositionally biased region" description="Low complexity" evidence="1">
    <location>
        <begin position="113"/>
        <end position="128"/>
    </location>
</feature>
<evidence type="ECO:0000256" key="1">
    <source>
        <dbReference type="SAM" id="MobiDB-lite"/>
    </source>
</evidence>
<reference evidence="2 3" key="1">
    <citation type="submission" date="2024-07" db="EMBL/GenBank/DDBJ databases">
        <title>Section-level genome sequencing and comparative genomics of Aspergillus sections Usti and Cavernicolus.</title>
        <authorList>
            <consortium name="Lawrence Berkeley National Laboratory"/>
            <person name="Nybo J.L."/>
            <person name="Vesth T.C."/>
            <person name="Theobald S."/>
            <person name="Frisvad J.C."/>
            <person name="Larsen T.O."/>
            <person name="Kjaerboelling I."/>
            <person name="Rothschild-Mancinelli K."/>
            <person name="Lyhne E.K."/>
            <person name="Kogle M.E."/>
            <person name="Barry K."/>
            <person name="Clum A."/>
            <person name="Na H."/>
            <person name="Ledsgaard L."/>
            <person name="Lin J."/>
            <person name="Lipzen A."/>
            <person name="Kuo A."/>
            <person name="Riley R."/>
            <person name="Mondo S."/>
            <person name="LaButti K."/>
            <person name="Haridas S."/>
            <person name="Pangalinan J."/>
            <person name="Salamov A.A."/>
            <person name="Simmons B.A."/>
            <person name="Magnuson J.K."/>
            <person name="Chen J."/>
            <person name="Drula E."/>
            <person name="Henrissat B."/>
            <person name="Wiebenga A."/>
            <person name="Lubbers R.J."/>
            <person name="Gomes A.C."/>
            <person name="Macurrencykelacurrency M.R."/>
            <person name="Stajich J."/>
            <person name="Grigoriev I.V."/>
            <person name="Mortensen U.H."/>
            <person name="De vries R.P."/>
            <person name="Baker S.E."/>
            <person name="Andersen M.R."/>
        </authorList>
    </citation>
    <scope>NUCLEOTIDE SEQUENCE [LARGE SCALE GENOMIC DNA]</scope>
    <source>
        <strain evidence="2 3">CBS 756.74</strain>
    </source>
</reference>
<evidence type="ECO:0000313" key="3">
    <source>
        <dbReference type="Proteomes" id="UP001610444"/>
    </source>
</evidence>
<organism evidence="2 3">
    <name type="scientific">Aspergillus pseudodeflectus</name>
    <dbReference type="NCBI Taxonomy" id="176178"/>
    <lineage>
        <taxon>Eukaryota</taxon>
        <taxon>Fungi</taxon>
        <taxon>Dikarya</taxon>
        <taxon>Ascomycota</taxon>
        <taxon>Pezizomycotina</taxon>
        <taxon>Eurotiomycetes</taxon>
        <taxon>Eurotiomycetidae</taxon>
        <taxon>Eurotiales</taxon>
        <taxon>Aspergillaceae</taxon>
        <taxon>Aspergillus</taxon>
        <taxon>Aspergillus subgen. Nidulantes</taxon>
    </lineage>
</organism>